<reference evidence="1 2" key="1">
    <citation type="submission" date="2016-04" db="EMBL/GenBank/DDBJ databases">
        <title>Deep-sea bacteria in the southern Pacific.</title>
        <authorList>
            <person name="Tang K."/>
        </authorList>
    </citation>
    <scope>NUCLEOTIDE SEQUENCE [LARGE SCALE GENOMIC DNA]</scope>
    <source>
        <strain evidence="1 2">JLT2014</strain>
    </source>
</reference>
<dbReference type="EMBL" id="CP015093">
    <property type="protein sequence ID" value="APZ51218.1"/>
    <property type="molecule type" value="Genomic_DNA"/>
</dbReference>
<gene>
    <name evidence="1" type="ORF">Ga0080574_TMP884</name>
</gene>
<keyword evidence="2" id="KW-1185">Reference proteome</keyword>
<dbReference type="KEGG" id="paby:Ga0080574_TMP884"/>
<evidence type="ECO:0000313" key="1">
    <source>
        <dbReference type="EMBL" id="APZ51218.1"/>
    </source>
</evidence>
<evidence type="ECO:0000313" key="2">
    <source>
        <dbReference type="Proteomes" id="UP000187059"/>
    </source>
</evidence>
<proteinExistence type="predicted"/>
<dbReference type="AlphaFoldDB" id="A0A1P8UPE2"/>
<name>A0A1P8UPE2_9RHOB</name>
<accession>A0A1P8UPE2</accession>
<organism evidence="1 2">
    <name type="scientific">Salipiger abyssi</name>
    <dbReference type="NCBI Taxonomy" id="1250539"/>
    <lineage>
        <taxon>Bacteria</taxon>
        <taxon>Pseudomonadati</taxon>
        <taxon>Pseudomonadota</taxon>
        <taxon>Alphaproteobacteria</taxon>
        <taxon>Rhodobacterales</taxon>
        <taxon>Roseobacteraceae</taxon>
        <taxon>Salipiger</taxon>
    </lineage>
</organism>
<dbReference type="Proteomes" id="UP000187059">
    <property type="component" value="Chromosome"/>
</dbReference>
<protein>
    <submittedName>
        <fullName evidence="1">Uncharacterized protein</fullName>
    </submittedName>
</protein>
<sequence length="39" mass="4556">MVSCNFRYERKPDYSVSQEEEELKSIAMDILRSSMKAIA</sequence>
<dbReference type="STRING" id="1250539.Ga0080574_TMP884"/>